<organism evidence="2 3">
    <name type="scientific">Aquamicrobium defluvii</name>
    <dbReference type="NCBI Taxonomy" id="69279"/>
    <lineage>
        <taxon>Bacteria</taxon>
        <taxon>Pseudomonadati</taxon>
        <taxon>Pseudomonadota</taxon>
        <taxon>Alphaproteobacteria</taxon>
        <taxon>Hyphomicrobiales</taxon>
        <taxon>Phyllobacteriaceae</taxon>
        <taxon>Aquamicrobium</taxon>
    </lineage>
</organism>
<dbReference type="Proteomes" id="UP000019849">
    <property type="component" value="Unassembled WGS sequence"/>
</dbReference>
<feature type="chain" id="PRO_5001462767" description="Lipoprotein" evidence="1">
    <location>
        <begin position="21"/>
        <end position="123"/>
    </location>
</feature>
<evidence type="ECO:0008006" key="4">
    <source>
        <dbReference type="Google" id="ProtNLM"/>
    </source>
</evidence>
<accession>A0A011TG49</accession>
<dbReference type="eggNOG" id="ENOG5032UZW">
    <property type="taxonomic scope" value="Bacteria"/>
</dbReference>
<gene>
    <name evidence="2" type="ORF">BG36_01940</name>
</gene>
<proteinExistence type="predicted"/>
<dbReference type="PROSITE" id="PS51257">
    <property type="entry name" value="PROKAR_LIPOPROTEIN"/>
    <property type="match status" value="1"/>
</dbReference>
<evidence type="ECO:0000256" key="1">
    <source>
        <dbReference type="SAM" id="SignalP"/>
    </source>
</evidence>
<dbReference type="STRING" id="69279.BG36_01940"/>
<dbReference type="EMBL" id="JENY01000001">
    <property type="protein sequence ID" value="EXL10614.1"/>
    <property type="molecule type" value="Genomic_DNA"/>
</dbReference>
<evidence type="ECO:0000313" key="2">
    <source>
        <dbReference type="EMBL" id="EXL10614.1"/>
    </source>
</evidence>
<keyword evidence="1" id="KW-0732">Signal</keyword>
<dbReference type="PATRIC" id="fig|69279.3.peg.392"/>
<name>A0A011TG49_9HYPH</name>
<reference evidence="2 3" key="1">
    <citation type="submission" date="2014-02" db="EMBL/GenBank/DDBJ databases">
        <title>Aquamicrobium defluvii Genome sequencing.</title>
        <authorList>
            <person name="Wang X."/>
        </authorList>
    </citation>
    <scope>NUCLEOTIDE SEQUENCE [LARGE SCALE GENOMIC DNA]</scope>
    <source>
        <strain evidence="2 3">W13Z1</strain>
    </source>
</reference>
<evidence type="ECO:0000313" key="3">
    <source>
        <dbReference type="Proteomes" id="UP000019849"/>
    </source>
</evidence>
<sequence length="123" mass="13249">MRSRSIIAAAIAVTALGACAQKADRVQATYTSTVLYENLTCEQLVREGWTVSNRAHAAAGKQNRHRVEDEVAITAGVLVFWPALFFTHGNDATTAEVAQLKGEMQAIEAASRAKNCGIVFNRA</sequence>
<dbReference type="HOGENOM" id="CLU_155147_0_0_5"/>
<dbReference type="AlphaFoldDB" id="A0A011TG49"/>
<protein>
    <recommendedName>
        <fullName evidence="4">Lipoprotein</fullName>
    </recommendedName>
</protein>
<dbReference type="RefSeq" id="WP_035022603.1">
    <property type="nucleotide sequence ID" value="NZ_KK073877.1"/>
</dbReference>
<feature type="signal peptide" evidence="1">
    <location>
        <begin position="1"/>
        <end position="20"/>
    </location>
</feature>
<comment type="caution">
    <text evidence="2">The sequence shown here is derived from an EMBL/GenBank/DDBJ whole genome shotgun (WGS) entry which is preliminary data.</text>
</comment>